<keyword evidence="1" id="KW-0862">Zinc</keyword>
<sequence length="709" mass="77188">MSSTMRPSVGIQLHWKSYLSDLRSLLQRLRQSEELTDVVLTNGTTSMRCHRVILSAACQTFHDLLKEHSGDVVICLGGVESAELRSLVDYMYSGEVEVARGRLAEFLALAAQWGVRGLEESPPDDAHTQRPSSDSETSSDEDEDSQTTSGINKPSSSTPTSASKTKSHKATKKSARDATGVLPKMFACPHCPRVFIKGYFFEAHMKNQHNDDTAPEEHRLRVTAGSSRVVQMASGLVSIDLPPLTKKKRKKQQSDAEETPKKKKKAAVVGKPRKKRRGRTAEDRAAEAAAVVAAADAAVKAALERAAQASREAGPSESPSARGPRASEVMAAPSKRARPTSASSSSESDSDGDPPVEVLKAGARPAAAESTPAATSSPVASIPLPPLPSEPPPSPQSAPPPPPPVPPPAPPPPAATVMRAVSLPPRPRDSRSLPPPTSRPSWSAGVSAGSGGSNSPRPSRIVFDEDGQPCAPTPAPPEPQDVKPVIVSIEGGEQGNRTRIVFDQDGRSRPPPPPIGIATHVRRDSSSSDRARDGHRRDGDGSSDRNEDRNRDKERDREREREKERDKERDRERERSKERDRERERIREREREKDRERERDQLPKNGKDQDRRSGERGRGRGGPRGGGPGGAPKPVTGRTPFIVDRQGCHDRHGPVMHEPWPARGDMGPMAPHHWQGSPPMERGRWGRGRGDRGHGWGPRGRGQRQRGRM</sequence>
<dbReference type="InterPro" id="IPR051481">
    <property type="entry name" value="BTB-POZ/Galectin-3-binding"/>
</dbReference>
<dbReference type="InterPro" id="IPR000210">
    <property type="entry name" value="BTB/POZ_dom"/>
</dbReference>
<evidence type="ECO:0000259" key="3">
    <source>
        <dbReference type="PROSITE" id="PS50097"/>
    </source>
</evidence>
<feature type="domain" description="BTB" evidence="3">
    <location>
        <begin position="36"/>
        <end position="100"/>
    </location>
</feature>
<protein>
    <submittedName>
        <fullName evidence="5">Broad-complex core protein isoforms 1/2/3/4/5</fullName>
    </submittedName>
</protein>
<feature type="compositionally biased region" description="Basic residues" evidence="2">
    <location>
        <begin position="261"/>
        <end position="278"/>
    </location>
</feature>
<organism evidence="5 6">
    <name type="scientific">Amphibalanus amphitrite</name>
    <name type="common">Striped barnacle</name>
    <name type="synonym">Balanus amphitrite</name>
    <dbReference type="NCBI Taxonomy" id="1232801"/>
    <lineage>
        <taxon>Eukaryota</taxon>
        <taxon>Metazoa</taxon>
        <taxon>Ecdysozoa</taxon>
        <taxon>Arthropoda</taxon>
        <taxon>Crustacea</taxon>
        <taxon>Multicrustacea</taxon>
        <taxon>Cirripedia</taxon>
        <taxon>Thoracica</taxon>
        <taxon>Thoracicalcarea</taxon>
        <taxon>Balanomorpha</taxon>
        <taxon>Balanoidea</taxon>
        <taxon>Balanidae</taxon>
        <taxon>Amphibalaninae</taxon>
        <taxon>Amphibalanus</taxon>
    </lineage>
</organism>
<evidence type="ECO:0000256" key="2">
    <source>
        <dbReference type="SAM" id="MobiDB-lite"/>
    </source>
</evidence>
<feature type="compositionally biased region" description="Basic and acidic residues" evidence="2">
    <location>
        <begin position="521"/>
        <end position="618"/>
    </location>
</feature>
<keyword evidence="1" id="KW-0479">Metal-binding</keyword>
<keyword evidence="6" id="KW-1185">Reference proteome</keyword>
<feature type="compositionally biased region" description="Basic and acidic residues" evidence="2">
    <location>
        <begin position="681"/>
        <end position="694"/>
    </location>
</feature>
<accession>A0A6A4WYF2</accession>
<evidence type="ECO:0000259" key="4">
    <source>
        <dbReference type="PROSITE" id="PS50157"/>
    </source>
</evidence>
<gene>
    <name evidence="5" type="primary">br_35</name>
    <name evidence="5" type="ORF">FJT64_021197</name>
</gene>
<dbReference type="PROSITE" id="PS00028">
    <property type="entry name" value="ZINC_FINGER_C2H2_1"/>
    <property type="match status" value="1"/>
</dbReference>
<dbReference type="OrthoDB" id="10674390at2759"/>
<dbReference type="GO" id="GO:0008270">
    <property type="term" value="F:zinc ion binding"/>
    <property type="evidence" value="ECO:0007669"/>
    <property type="project" value="UniProtKB-KW"/>
</dbReference>
<feature type="region of interest" description="Disordered" evidence="2">
    <location>
        <begin position="240"/>
        <end position="709"/>
    </location>
</feature>
<dbReference type="PROSITE" id="PS50097">
    <property type="entry name" value="BTB"/>
    <property type="match status" value="1"/>
</dbReference>
<evidence type="ECO:0000256" key="1">
    <source>
        <dbReference type="PROSITE-ProRule" id="PRU00042"/>
    </source>
</evidence>
<dbReference type="SMART" id="SM00225">
    <property type="entry name" value="BTB"/>
    <property type="match status" value="1"/>
</dbReference>
<feature type="domain" description="C2H2-type" evidence="4">
    <location>
        <begin position="186"/>
        <end position="214"/>
    </location>
</feature>
<name>A0A6A4WYF2_AMPAM</name>
<dbReference type="InterPro" id="IPR013087">
    <property type="entry name" value="Znf_C2H2_type"/>
</dbReference>
<feature type="region of interest" description="Disordered" evidence="2">
    <location>
        <begin position="118"/>
        <end position="176"/>
    </location>
</feature>
<reference evidence="5 6" key="1">
    <citation type="submission" date="2019-07" db="EMBL/GenBank/DDBJ databases">
        <title>Draft genome assembly of a fouling barnacle, Amphibalanus amphitrite (Darwin, 1854): The first reference genome for Thecostraca.</title>
        <authorList>
            <person name="Kim W."/>
        </authorList>
    </citation>
    <scope>NUCLEOTIDE SEQUENCE [LARGE SCALE GENOMIC DNA]</scope>
    <source>
        <strain evidence="5">SNU_AA5</strain>
        <tissue evidence="5">Soma without cirri and trophi</tissue>
    </source>
</reference>
<dbReference type="SUPFAM" id="SSF54695">
    <property type="entry name" value="POZ domain"/>
    <property type="match status" value="1"/>
</dbReference>
<proteinExistence type="predicted"/>
<dbReference type="InterPro" id="IPR011333">
    <property type="entry name" value="SKP1/BTB/POZ_sf"/>
</dbReference>
<feature type="compositionally biased region" description="Pro residues" evidence="2">
    <location>
        <begin position="383"/>
        <end position="414"/>
    </location>
</feature>
<feature type="compositionally biased region" description="Low complexity" evidence="2">
    <location>
        <begin position="439"/>
        <end position="460"/>
    </location>
</feature>
<comment type="caution">
    <text evidence="5">The sequence shown here is derived from an EMBL/GenBank/DDBJ whole genome shotgun (WGS) entry which is preliminary data.</text>
</comment>
<keyword evidence="1" id="KW-0863">Zinc-finger</keyword>
<dbReference type="Pfam" id="PF00651">
    <property type="entry name" value="BTB"/>
    <property type="match status" value="1"/>
</dbReference>
<feature type="compositionally biased region" description="Low complexity" evidence="2">
    <location>
        <begin position="287"/>
        <end position="309"/>
    </location>
</feature>
<evidence type="ECO:0000313" key="5">
    <source>
        <dbReference type="EMBL" id="KAF0307498.1"/>
    </source>
</evidence>
<dbReference type="Proteomes" id="UP000440578">
    <property type="component" value="Unassembled WGS sequence"/>
</dbReference>
<dbReference type="AlphaFoldDB" id="A0A6A4WYF2"/>
<feature type="compositionally biased region" description="Low complexity" evidence="2">
    <location>
        <begin position="146"/>
        <end position="164"/>
    </location>
</feature>
<feature type="compositionally biased region" description="Low complexity" evidence="2">
    <location>
        <begin position="361"/>
        <end position="382"/>
    </location>
</feature>
<evidence type="ECO:0000313" key="6">
    <source>
        <dbReference type="Proteomes" id="UP000440578"/>
    </source>
</evidence>
<feature type="compositionally biased region" description="Gly residues" evidence="2">
    <location>
        <begin position="620"/>
        <end position="630"/>
    </location>
</feature>
<feature type="compositionally biased region" description="Basic and acidic residues" evidence="2">
    <location>
        <begin position="646"/>
        <end position="655"/>
    </location>
</feature>
<dbReference type="Gene3D" id="3.30.710.10">
    <property type="entry name" value="Potassium Channel Kv1.1, Chain A"/>
    <property type="match status" value="1"/>
</dbReference>
<feature type="compositionally biased region" description="Low complexity" evidence="2">
    <location>
        <begin position="331"/>
        <end position="347"/>
    </location>
</feature>
<dbReference type="PROSITE" id="PS50157">
    <property type="entry name" value="ZINC_FINGER_C2H2_2"/>
    <property type="match status" value="1"/>
</dbReference>
<dbReference type="PANTHER" id="PTHR24410:SF23">
    <property type="entry name" value="BTB DOMAIN-CONTAINING PROTEIN-RELATED"/>
    <property type="match status" value="1"/>
</dbReference>
<dbReference type="PANTHER" id="PTHR24410">
    <property type="entry name" value="HL07962P-RELATED"/>
    <property type="match status" value="1"/>
</dbReference>
<dbReference type="EMBL" id="VIIS01000566">
    <property type="protein sequence ID" value="KAF0307498.1"/>
    <property type="molecule type" value="Genomic_DNA"/>
</dbReference>